<dbReference type="PANTHER" id="PTHR33164:SF105">
    <property type="entry name" value="TRANSCRIPTIONAL REPRESSOR PROTEIN-RELATED"/>
    <property type="match status" value="1"/>
</dbReference>
<reference evidence="2 3" key="1">
    <citation type="submission" date="2019-11" db="EMBL/GenBank/DDBJ databases">
        <title>Novel species isolated from a subtropical stream in China.</title>
        <authorList>
            <person name="Lu H."/>
        </authorList>
    </citation>
    <scope>NUCLEOTIDE SEQUENCE [LARGE SCALE GENOMIC DNA]</scope>
    <source>
        <strain evidence="2 3">FT25W</strain>
    </source>
</reference>
<gene>
    <name evidence="2" type="ORF">GJ697_12735</name>
</gene>
<dbReference type="RefSeq" id="WP_154367353.1">
    <property type="nucleotide sequence ID" value="NZ_WKJM01000009.1"/>
</dbReference>
<dbReference type="GO" id="GO:0006950">
    <property type="term" value="P:response to stress"/>
    <property type="evidence" value="ECO:0007669"/>
    <property type="project" value="TreeGrafter"/>
</dbReference>
<evidence type="ECO:0000313" key="3">
    <source>
        <dbReference type="Proteomes" id="UP000481037"/>
    </source>
</evidence>
<comment type="caution">
    <text evidence="2">The sequence shown here is derived from an EMBL/GenBank/DDBJ whole genome shotgun (WGS) entry which is preliminary data.</text>
</comment>
<dbReference type="InterPro" id="IPR036388">
    <property type="entry name" value="WH-like_DNA-bd_sf"/>
</dbReference>
<dbReference type="InterPro" id="IPR036390">
    <property type="entry name" value="WH_DNA-bd_sf"/>
</dbReference>
<dbReference type="Gene3D" id="1.10.10.10">
    <property type="entry name" value="Winged helix-like DNA-binding domain superfamily/Winged helix DNA-binding domain"/>
    <property type="match status" value="1"/>
</dbReference>
<name>A0A6L5QG77_9BURK</name>
<dbReference type="InterPro" id="IPR039422">
    <property type="entry name" value="MarR/SlyA-like"/>
</dbReference>
<feature type="domain" description="HTH marR-type" evidence="1">
    <location>
        <begin position="8"/>
        <end position="140"/>
    </location>
</feature>
<dbReference type="Pfam" id="PF12802">
    <property type="entry name" value="MarR_2"/>
    <property type="match status" value="1"/>
</dbReference>
<evidence type="ECO:0000313" key="2">
    <source>
        <dbReference type="EMBL" id="MRX08706.1"/>
    </source>
</evidence>
<organism evidence="2 3">
    <name type="scientific">Duganella alba</name>
    <dbReference type="NCBI Taxonomy" id="2666081"/>
    <lineage>
        <taxon>Bacteria</taxon>
        <taxon>Pseudomonadati</taxon>
        <taxon>Pseudomonadota</taxon>
        <taxon>Betaproteobacteria</taxon>
        <taxon>Burkholderiales</taxon>
        <taxon>Oxalobacteraceae</taxon>
        <taxon>Telluria group</taxon>
        <taxon>Duganella</taxon>
    </lineage>
</organism>
<dbReference type="AlphaFoldDB" id="A0A6L5QG77"/>
<sequence length="142" mass="15499">MSDHLNVPFCNSLALRQAARAVSSMYDRHLAPSGLTNSQFSILTAVHHQPGVDMVTLAEQMVMDRTSLVRAIQPLTRDGYLQQQPDPASPRKLVLSLTATGQAKYQEAHVYWSAAQAEFEAGIGAPQAATLRRQLAGVSQNR</sequence>
<dbReference type="PANTHER" id="PTHR33164">
    <property type="entry name" value="TRANSCRIPTIONAL REGULATOR, MARR FAMILY"/>
    <property type="match status" value="1"/>
</dbReference>
<dbReference type="EMBL" id="WKJM01000009">
    <property type="protein sequence ID" value="MRX08706.1"/>
    <property type="molecule type" value="Genomic_DNA"/>
</dbReference>
<evidence type="ECO:0000259" key="1">
    <source>
        <dbReference type="PROSITE" id="PS50995"/>
    </source>
</evidence>
<protein>
    <submittedName>
        <fullName evidence="2">MarR family transcriptional regulator</fullName>
    </submittedName>
</protein>
<dbReference type="GO" id="GO:0003700">
    <property type="term" value="F:DNA-binding transcription factor activity"/>
    <property type="evidence" value="ECO:0007669"/>
    <property type="project" value="InterPro"/>
</dbReference>
<keyword evidence="3" id="KW-1185">Reference proteome</keyword>
<dbReference type="PROSITE" id="PS50995">
    <property type="entry name" value="HTH_MARR_2"/>
    <property type="match status" value="1"/>
</dbReference>
<dbReference type="InterPro" id="IPR000835">
    <property type="entry name" value="HTH_MarR-typ"/>
</dbReference>
<proteinExistence type="predicted"/>
<dbReference type="SUPFAM" id="SSF46785">
    <property type="entry name" value="Winged helix' DNA-binding domain"/>
    <property type="match status" value="1"/>
</dbReference>
<dbReference type="SMART" id="SM00347">
    <property type="entry name" value="HTH_MARR"/>
    <property type="match status" value="1"/>
</dbReference>
<dbReference type="Proteomes" id="UP000481037">
    <property type="component" value="Unassembled WGS sequence"/>
</dbReference>
<accession>A0A6L5QG77</accession>